<dbReference type="PANTHER" id="PTHR46797">
    <property type="entry name" value="HTH-TYPE TRANSCRIPTIONAL REGULATOR"/>
    <property type="match status" value="1"/>
</dbReference>
<reference evidence="3 4" key="1">
    <citation type="submission" date="2020-04" db="EMBL/GenBank/DDBJ databases">
        <title>Genome sequencing of novel species.</title>
        <authorList>
            <person name="Heo J."/>
            <person name="Kim S.-J."/>
            <person name="Kim J.-S."/>
            <person name="Hong S.-B."/>
            <person name="Kwon S.-W."/>
        </authorList>
    </citation>
    <scope>NUCLEOTIDE SEQUENCE [LARGE SCALE GENOMIC DNA]</scope>
    <source>
        <strain evidence="3 4">F39-2</strain>
    </source>
</reference>
<evidence type="ECO:0000256" key="1">
    <source>
        <dbReference type="ARBA" id="ARBA00023125"/>
    </source>
</evidence>
<feature type="domain" description="HTH cro/C1-type" evidence="2">
    <location>
        <begin position="17"/>
        <end position="71"/>
    </location>
</feature>
<dbReference type="GO" id="GO:0005829">
    <property type="term" value="C:cytosol"/>
    <property type="evidence" value="ECO:0007669"/>
    <property type="project" value="TreeGrafter"/>
</dbReference>
<dbReference type="Pfam" id="PF01381">
    <property type="entry name" value="HTH_3"/>
    <property type="match status" value="1"/>
</dbReference>
<dbReference type="AlphaFoldDB" id="A0A7L5DY05"/>
<sequence>MISEIQKETLIKFGRHLESLRKSKNLSLRKLAQNCNIDYADIKRYENGEINVTLLSVIELANGLGISAKELMDF</sequence>
<dbReference type="InterPro" id="IPR010982">
    <property type="entry name" value="Lambda_DNA-bd_dom_sf"/>
</dbReference>
<name>A0A7L5DY05_9SPHI</name>
<dbReference type="PROSITE" id="PS50943">
    <property type="entry name" value="HTH_CROC1"/>
    <property type="match status" value="1"/>
</dbReference>
<organism evidence="3 4">
    <name type="scientific">Mucilaginibacter robiniae</name>
    <dbReference type="NCBI Taxonomy" id="2728022"/>
    <lineage>
        <taxon>Bacteria</taxon>
        <taxon>Pseudomonadati</taxon>
        <taxon>Bacteroidota</taxon>
        <taxon>Sphingobacteriia</taxon>
        <taxon>Sphingobacteriales</taxon>
        <taxon>Sphingobacteriaceae</taxon>
        <taxon>Mucilaginibacter</taxon>
    </lineage>
</organism>
<dbReference type="Proteomes" id="UP000503278">
    <property type="component" value="Chromosome"/>
</dbReference>
<keyword evidence="1" id="KW-0238">DNA-binding</keyword>
<dbReference type="Gene3D" id="1.10.260.40">
    <property type="entry name" value="lambda repressor-like DNA-binding domains"/>
    <property type="match status" value="1"/>
</dbReference>
<dbReference type="GO" id="GO:0003677">
    <property type="term" value="F:DNA binding"/>
    <property type="evidence" value="ECO:0007669"/>
    <property type="project" value="UniProtKB-KW"/>
</dbReference>
<accession>A0A7L5DY05</accession>
<evidence type="ECO:0000313" key="3">
    <source>
        <dbReference type="EMBL" id="QJD95980.1"/>
    </source>
</evidence>
<dbReference type="SUPFAM" id="SSF47413">
    <property type="entry name" value="lambda repressor-like DNA-binding domains"/>
    <property type="match status" value="1"/>
</dbReference>
<dbReference type="InterPro" id="IPR001387">
    <property type="entry name" value="Cro/C1-type_HTH"/>
</dbReference>
<dbReference type="PANTHER" id="PTHR46797:SF1">
    <property type="entry name" value="METHYLPHOSPHONATE SYNTHASE"/>
    <property type="match status" value="1"/>
</dbReference>
<evidence type="ECO:0000259" key="2">
    <source>
        <dbReference type="PROSITE" id="PS50943"/>
    </source>
</evidence>
<proteinExistence type="predicted"/>
<keyword evidence="4" id="KW-1185">Reference proteome</keyword>
<dbReference type="EMBL" id="CP051682">
    <property type="protein sequence ID" value="QJD95980.1"/>
    <property type="molecule type" value="Genomic_DNA"/>
</dbReference>
<gene>
    <name evidence="3" type="ORF">HH214_08865</name>
</gene>
<dbReference type="SMART" id="SM00530">
    <property type="entry name" value="HTH_XRE"/>
    <property type="match status" value="1"/>
</dbReference>
<dbReference type="GO" id="GO:0003700">
    <property type="term" value="F:DNA-binding transcription factor activity"/>
    <property type="evidence" value="ECO:0007669"/>
    <property type="project" value="TreeGrafter"/>
</dbReference>
<dbReference type="RefSeq" id="WP_169606991.1">
    <property type="nucleotide sequence ID" value="NZ_CP051682.1"/>
</dbReference>
<dbReference type="KEGG" id="mrob:HH214_08865"/>
<evidence type="ECO:0000313" key="4">
    <source>
        <dbReference type="Proteomes" id="UP000503278"/>
    </source>
</evidence>
<dbReference type="CDD" id="cd00093">
    <property type="entry name" value="HTH_XRE"/>
    <property type="match status" value="1"/>
</dbReference>
<protein>
    <submittedName>
        <fullName evidence="3">Helix-turn-helix transcriptional regulator</fullName>
    </submittedName>
</protein>
<dbReference type="InterPro" id="IPR050807">
    <property type="entry name" value="TransReg_Diox_bact_type"/>
</dbReference>